<dbReference type="EMBL" id="ABXP02000017">
    <property type="protein sequence ID" value="KKC30850.1"/>
    <property type="molecule type" value="Genomic_DNA"/>
</dbReference>
<reference evidence="2 3" key="1">
    <citation type="submission" date="2008-07" db="EMBL/GenBank/DDBJ databases">
        <authorList>
            <person name="Gonzalez J."/>
            <person name="Sokolova T."/>
            <person name="Ferriera S."/>
            <person name="Johnson J."/>
            <person name="Kravitz S."/>
            <person name="Beeson K."/>
            <person name="Sutton G."/>
            <person name="Rogers Y.-H."/>
            <person name="Friedman R."/>
            <person name="Frazier M."/>
            <person name="Venter J.C."/>
        </authorList>
    </citation>
    <scope>NUCLEOTIDE SEQUENCE [LARGE SCALE GENOMIC DNA]</scope>
    <source>
        <strain evidence="2 3">DSM 12653</strain>
    </source>
</reference>
<sequence>MRRLLKGIKWQVVILTFAVAFGGLFIGFQIYQNKLIPERISRDLKSVKFVKDVTIIAGDKGYDVKVKLDRVENLMETYGEIQEKIKKYPVKINLFILDNSDERLNNVYYNLQFALYEAIQKGDYLKMYDFVKELSQENGITSQVYIDEHNIYIDLRDDSHYLYKVIAR</sequence>
<organism evidence="2 3">
    <name type="scientific">Caldanaerobacter subterraneus subsp. pacificus DSM 12653</name>
    <dbReference type="NCBI Taxonomy" id="391606"/>
    <lineage>
        <taxon>Bacteria</taxon>
        <taxon>Bacillati</taxon>
        <taxon>Bacillota</taxon>
        <taxon>Clostridia</taxon>
        <taxon>Thermoanaerobacterales</taxon>
        <taxon>Thermoanaerobacteraceae</taxon>
        <taxon>Caldanaerobacter</taxon>
    </lineage>
</organism>
<reference evidence="2 3" key="2">
    <citation type="journal article" date="2015" name="BMC Genomics">
        <title>Analysis of three genomes within the thermophilic bacterial species Caldanaerobacter subterraneus with a focus on carbon monoxide dehydrogenase evolution and hydrolase diversity.</title>
        <authorList>
            <person name="Sant'Anna F.H."/>
            <person name="Lebedinsky A.V."/>
            <person name="Sokolova T.G."/>
            <person name="Robb F.T."/>
            <person name="Gonzalez J.M."/>
        </authorList>
    </citation>
    <scope>NUCLEOTIDE SEQUENCE [LARGE SCALE GENOMIC DNA]</scope>
    <source>
        <strain evidence="2 3">DSM 12653</strain>
    </source>
</reference>
<feature type="transmembrane region" description="Helical" evidence="1">
    <location>
        <begin position="12"/>
        <end position="31"/>
    </location>
</feature>
<name>B7RA34_9THEO</name>
<dbReference type="AlphaFoldDB" id="B7RA34"/>
<gene>
    <name evidence="2" type="ORF">CDSM653_00100</name>
</gene>
<evidence type="ECO:0000313" key="3">
    <source>
        <dbReference type="Proteomes" id="UP000010146"/>
    </source>
</evidence>
<evidence type="ECO:0000313" key="2">
    <source>
        <dbReference type="EMBL" id="KKC30850.1"/>
    </source>
</evidence>
<proteinExistence type="predicted"/>
<dbReference type="Proteomes" id="UP000010146">
    <property type="component" value="Unassembled WGS sequence"/>
</dbReference>
<keyword evidence="1" id="KW-1133">Transmembrane helix</keyword>
<comment type="caution">
    <text evidence="2">The sequence shown here is derived from an EMBL/GenBank/DDBJ whole genome shotgun (WGS) entry which is preliminary data.</text>
</comment>
<accession>B7RA34</accession>
<reference evidence="3" key="3">
    <citation type="submission" date="2015-02" db="EMBL/GenBank/DDBJ databases">
        <title>Genome analysis of three genomes within the thermophilic hydrogenogenic bacterial species Caldanaerobacter subterraneus.</title>
        <authorList>
            <person name="Sant'Anna F.H."/>
            <person name="Lebedinsky A."/>
            <person name="Sokolova T."/>
            <person name="Robb F.T."/>
            <person name="Gonzalez J.M."/>
        </authorList>
    </citation>
    <scope>NUCLEOTIDE SEQUENCE [LARGE SCALE GENOMIC DNA]</scope>
    <source>
        <strain evidence="3">DSM 12653</strain>
    </source>
</reference>
<evidence type="ECO:0000256" key="1">
    <source>
        <dbReference type="SAM" id="Phobius"/>
    </source>
</evidence>
<keyword evidence="1" id="KW-0812">Transmembrane</keyword>
<keyword evidence="1" id="KW-0472">Membrane</keyword>
<protein>
    <submittedName>
        <fullName evidence="2">Uncharacterized protein</fullName>
    </submittedName>
</protein>
<dbReference type="RefSeq" id="WP_009611174.1">
    <property type="nucleotide sequence ID" value="NZ_ABXP02000017.1"/>
</dbReference>